<evidence type="ECO:0000313" key="2">
    <source>
        <dbReference type="EMBL" id="KLK90322.1"/>
    </source>
</evidence>
<sequence length="117" mass="13059">MISTKSVNDKLRMVEQILSGIENGGGAIHLRDLASLLVEMIGAFERDPGLEAATDDLYAAAERLVRDRHVGVQPLVRKLRLLSDAHARFRHRMEGMADRVEQREQRGNCEPISLKAA</sequence>
<feature type="compositionally biased region" description="Basic and acidic residues" evidence="1">
    <location>
        <begin position="97"/>
        <end position="107"/>
    </location>
</feature>
<comment type="caution">
    <text evidence="2">The sequence shown here is derived from an EMBL/GenBank/DDBJ whole genome shotgun (WGS) entry which is preliminary data.</text>
</comment>
<feature type="region of interest" description="Disordered" evidence="1">
    <location>
        <begin position="97"/>
        <end position="117"/>
    </location>
</feature>
<accession>A0A0H1RCL0</accession>
<organism evidence="2 3">
    <name type="scientific">Microvirga vignae</name>
    <dbReference type="NCBI Taxonomy" id="1225564"/>
    <lineage>
        <taxon>Bacteria</taxon>
        <taxon>Pseudomonadati</taxon>
        <taxon>Pseudomonadota</taxon>
        <taxon>Alphaproteobacteria</taxon>
        <taxon>Hyphomicrobiales</taxon>
        <taxon>Methylobacteriaceae</taxon>
        <taxon>Microvirga</taxon>
    </lineage>
</organism>
<dbReference type="PATRIC" id="fig|1225564.3.peg.6886"/>
<keyword evidence="3" id="KW-1185">Reference proteome</keyword>
<evidence type="ECO:0000256" key="1">
    <source>
        <dbReference type="SAM" id="MobiDB-lite"/>
    </source>
</evidence>
<proteinExistence type="predicted"/>
<reference evidence="2 3" key="1">
    <citation type="submission" date="2015-05" db="EMBL/GenBank/DDBJ databases">
        <title>Draft genome sequence of Microvirga vignae strain BR3299, a novel nitrogen fixing bacteria isolated from Brazil semi-aired region.</title>
        <authorList>
            <person name="Zilli J.E."/>
            <person name="Passos S.R."/>
            <person name="Leite J."/>
            <person name="Baldani J.I."/>
            <person name="Xavier G.R."/>
            <person name="Rumjaneck N.G."/>
            <person name="Simoes-Araujo J.L."/>
        </authorList>
    </citation>
    <scope>NUCLEOTIDE SEQUENCE [LARGE SCALE GENOMIC DNA]</scope>
    <source>
        <strain evidence="2 3">BR3299</strain>
    </source>
</reference>
<name>A0A0H1RCL0_9HYPH</name>
<protein>
    <submittedName>
        <fullName evidence="2">Uncharacterized protein</fullName>
    </submittedName>
</protein>
<dbReference type="AlphaFoldDB" id="A0A0H1RCL0"/>
<dbReference type="Proteomes" id="UP000035489">
    <property type="component" value="Unassembled WGS sequence"/>
</dbReference>
<dbReference type="EMBL" id="LCYG01000088">
    <property type="protein sequence ID" value="KLK90322.1"/>
    <property type="molecule type" value="Genomic_DNA"/>
</dbReference>
<evidence type="ECO:0000313" key="3">
    <source>
        <dbReference type="Proteomes" id="UP000035489"/>
    </source>
</evidence>
<gene>
    <name evidence="2" type="ORF">AA309_26470</name>
</gene>